<keyword evidence="3" id="KW-1185">Reference proteome</keyword>
<evidence type="ECO:0000313" key="2">
    <source>
        <dbReference type="EMBL" id="POG67761.1"/>
    </source>
</evidence>
<keyword evidence="1" id="KW-1133">Transmembrane helix</keyword>
<reference evidence="2 3" key="1">
    <citation type="journal article" date="2013" name="Proc. Natl. Acad. Sci. U.S.A.">
        <title>Genome of an arbuscular mycorrhizal fungus provides insight into the oldest plant symbiosis.</title>
        <authorList>
            <person name="Tisserant E."/>
            <person name="Malbreil M."/>
            <person name="Kuo A."/>
            <person name="Kohler A."/>
            <person name="Symeonidi A."/>
            <person name="Balestrini R."/>
            <person name="Charron P."/>
            <person name="Duensing N."/>
            <person name="Frei Dit Frey N."/>
            <person name="Gianinazzi-Pearson V."/>
            <person name="Gilbert L.B."/>
            <person name="Handa Y."/>
            <person name="Herr J.R."/>
            <person name="Hijri M."/>
            <person name="Koul R."/>
            <person name="Kawaguchi M."/>
            <person name="Krajinski F."/>
            <person name="Lammers P.J."/>
            <person name="Masclaux F.G."/>
            <person name="Murat C."/>
            <person name="Morin E."/>
            <person name="Ndikumana S."/>
            <person name="Pagni M."/>
            <person name="Petitpierre D."/>
            <person name="Requena N."/>
            <person name="Rosikiewicz P."/>
            <person name="Riley R."/>
            <person name="Saito K."/>
            <person name="San Clemente H."/>
            <person name="Shapiro H."/>
            <person name="van Tuinen D."/>
            <person name="Becard G."/>
            <person name="Bonfante P."/>
            <person name="Paszkowski U."/>
            <person name="Shachar-Hill Y.Y."/>
            <person name="Tuskan G.A."/>
            <person name="Young P.W."/>
            <person name="Sanders I.R."/>
            <person name="Henrissat B."/>
            <person name="Rensing S.A."/>
            <person name="Grigoriev I.V."/>
            <person name="Corradi N."/>
            <person name="Roux C."/>
            <person name="Martin F."/>
        </authorList>
    </citation>
    <scope>NUCLEOTIDE SEQUENCE [LARGE SCALE GENOMIC DNA]</scope>
    <source>
        <strain evidence="2 3">DAOM 197198</strain>
    </source>
</reference>
<gene>
    <name evidence="2" type="ORF">GLOIN_2v1644444</name>
</gene>
<evidence type="ECO:0000313" key="3">
    <source>
        <dbReference type="Proteomes" id="UP000018888"/>
    </source>
</evidence>
<comment type="caution">
    <text evidence="2">The sequence shown here is derived from an EMBL/GenBank/DDBJ whole genome shotgun (WGS) entry which is preliminary data.</text>
</comment>
<name>A0A2P4PQU3_RHIID</name>
<dbReference type="EMBL" id="AUPC02000165">
    <property type="protein sequence ID" value="POG67761.1"/>
    <property type="molecule type" value="Genomic_DNA"/>
</dbReference>
<dbReference type="AlphaFoldDB" id="A0A2P4PQU3"/>
<protein>
    <submittedName>
        <fullName evidence="2">Uncharacterized protein</fullName>
    </submittedName>
</protein>
<feature type="transmembrane region" description="Helical" evidence="1">
    <location>
        <begin position="6"/>
        <end position="26"/>
    </location>
</feature>
<sequence length="57" mass="6859">MDYMISIQIFICSLYSYTLYFFFIVYSNDFHIAEYTILNGLYDIHSNVIVISSVFFY</sequence>
<accession>A0A2P4PQU3</accession>
<feature type="non-terminal residue" evidence="2">
    <location>
        <position position="57"/>
    </location>
</feature>
<proteinExistence type="predicted"/>
<keyword evidence="1" id="KW-0472">Membrane</keyword>
<dbReference type="Proteomes" id="UP000018888">
    <property type="component" value="Unassembled WGS sequence"/>
</dbReference>
<reference evidence="2 3" key="2">
    <citation type="journal article" date="2018" name="New Phytol.">
        <title>High intraspecific genome diversity in the model arbuscular mycorrhizal symbiont Rhizophagus irregularis.</title>
        <authorList>
            <person name="Chen E.C.H."/>
            <person name="Morin E."/>
            <person name="Beaudet D."/>
            <person name="Noel J."/>
            <person name="Yildirir G."/>
            <person name="Ndikumana S."/>
            <person name="Charron P."/>
            <person name="St-Onge C."/>
            <person name="Giorgi J."/>
            <person name="Kruger M."/>
            <person name="Marton T."/>
            <person name="Ropars J."/>
            <person name="Grigoriev I.V."/>
            <person name="Hainaut M."/>
            <person name="Henrissat B."/>
            <person name="Roux C."/>
            <person name="Martin F."/>
            <person name="Corradi N."/>
        </authorList>
    </citation>
    <scope>NUCLEOTIDE SEQUENCE [LARGE SCALE GENOMIC DNA]</scope>
    <source>
        <strain evidence="2 3">DAOM 197198</strain>
    </source>
</reference>
<keyword evidence="1" id="KW-0812">Transmembrane</keyword>
<organism evidence="2 3">
    <name type="scientific">Rhizophagus irregularis (strain DAOM 181602 / DAOM 197198 / MUCL 43194)</name>
    <name type="common">Arbuscular mycorrhizal fungus</name>
    <name type="synonym">Glomus intraradices</name>
    <dbReference type="NCBI Taxonomy" id="747089"/>
    <lineage>
        <taxon>Eukaryota</taxon>
        <taxon>Fungi</taxon>
        <taxon>Fungi incertae sedis</taxon>
        <taxon>Mucoromycota</taxon>
        <taxon>Glomeromycotina</taxon>
        <taxon>Glomeromycetes</taxon>
        <taxon>Glomerales</taxon>
        <taxon>Glomeraceae</taxon>
        <taxon>Rhizophagus</taxon>
    </lineage>
</organism>
<evidence type="ECO:0000256" key="1">
    <source>
        <dbReference type="SAM" id="Phobius"/>
    </source>
</evidence>